<evidence type="ECO:0000256" key="1">
    <source>
        <dbReference type="SAM" id="Phobius"/>
    </source>
</evidence>
<keyword evidence="1" id="KW-1133">Transmembrane helix</keyword>
<dbReference type="RefSeq" id="WP_192393716.1">
    <property type="nucleotide sequence ID" value="NZ_CAJHIU010000002.1"/>
</dbReference>
<accession>A0ABR9DCK8</accession>
<name>A0ABR9DCK8_9GAMM</name>
<feature type="transmembrane region" description="Helical" evidence="1">
    <location>
        <begin position="45"/>
        <end position="66"/>
    </location>
</feature>
<organism evidence="2 3">
    <name type="scientific">Methylomonas fluvii</name>
    <dbReference type="NCBI Taxonomy" id="1854564"/>
    <lineage>
        <taxon>Bacteria</taxon>
        <taxon>Pseudomonadati</taxon>
        <taxon>Pseudomonadota</taxon>
        <taxon>Gammaproteobacteria</taxon>
        <taxon>Methylococcales</taxon>
        <taxon>Methylococcaceae</taxon>
        <taxon>Methylomonas</taxon>
    </lineage>
</organism>
<keyword evidence="1" id="KW-0812">Transmembrane</keyword>
<evidence type="ECO:0000313" key="2">
    <source>
        <dbReference type="EMBL" id="MBD9360829.1"/>
    </source>
</evidence>
<dbReference type="EMBL" id="JACXST010000002">
    <property type="protein sequence ID" value="MBD9360829.1"/>
    <property type="molecule type" value="Genomic_DNA"/>
</dbReference>
<dbReference type="Proteomes" id="UP000641152">
    <property type="component" value="Unassembled WGS sequence"/>
</dbReference>
<evidence type="ECO:0008006" key="4">
    <source>
        <dbReference type="Google" id="ProtNLM"/>
    </source>
</evidence>
<evidence type="ECO:0000313" key="3">
    <source>
        <dbReference type="Proteomes" id="UP000641152"/>
    </source>
</evidence>
<comment type="caution">
    <text evidence="2">The sequence shown here is derived from an EMBL/GenBank/DDBJ whole genome shotgun (WGS) entry which is preliminary data.</text>
</comment>
<sequence length="177" mass="20215">MFGRLFYGGLLIGSLAMLLFVLGFVCLQFGLVLLMGLFYLLASKVMLLTLGLLALLGVMTLFKAVYRELRGYFSRESAAVRQLLSLQIRRQNIERRQAAECRQLSYLSRFKRQRLMVADNRKQARALFAVISDELQAVRAQLPATRYKNLRKALRTYRKQADAAAMLALSHQLHVVD</sequence>
<protein>
    <recommendedName>
        <fullName evidence="4">5-bromo-4-chloroindolyl phosphate hydrolysis protein</fullName>
    </recommendedName>
</protein>
<gene>
    <name evidence="2" type="ORF">EBB_09835</name>
</gene>
<feature type="transmembrane region" description="Helical" evidence="1">
    <location>
        <begin position="12"/>
        <end position="39"/>
    </location>
</feature>
<keyword evidence="3" id="KW-1185">Reference proteome</keyword>
<keyword evidence="1" id="KW-0472">Membrane</keyword>
<reference evidence="2 3" key="1">
    <citation type="submission" date="2020-09" db="EMBL/GenBank/DDBJ databases">
        <title>Methylomonas albis sp. nov. and Methylomonas fluvii sp. nov.: Two cold-adapted methanotrophs from the River Elbe and an amended description of Methylovulum psychrotolerans strain Eb1.</title>
        <authorList>
            <person name="Bussmann I.K."/>
            <person name="Klings K.-W."/>
            <person name="Warnstedt J."/>
            <person name="Hoppert M."/>
            <person name="Saborowski A."/>
            <person name="Horn F."/>
            <person name="Liebner S."/>
        </authorList>
    </citation>
    <scope>NUCLEOTIDE SEQUENCE [LARGE SCALE GENOMIC DNA]</scope>
    <source>
        <strain evidence="2 3">EbB</strain>
    </source>
</reference>
<proteinExistence type="predicted"/>